<proteinExistence type="predicted"/>
<evidence type="ECO:0000256" key="4">
    <source>
        <dbReference type="SAM" id="Coils"/>
    </source>
</evidence>
<comment type="caution">
    <text evidence="7">The sequence shown here is derived from an EMBL/GenBank/DDBJ whole genome shotgun (WGS) entry which is preliminary data.</text>
</comment>
<evidence type="ECO:0000313" key="8">
    <source>
        <dbReference type="Proteomes" id="UP000825729"/>
    </source>
</evidence>
<dbReference type="GO" id="GO:0010792">
    <property type="term" value="P:DNA double-strand break processing involved in repair via single-strand annealing"/>
    <property type="evidence" value="ECO:0007669"/>
    <property type="project" value="TreeGrafter"/>
</dbReference>
<comment type="subcellular location">
    <subcellularLocation>
        <location evidence="1">Nucleus</location>
    </subcellularLocation>
</comment>
<accession>A0AAV7EHZ8</accession>
<dbReference type="InterPro" id="IPR033316">
    <property type="entry name" value="RBBP8-like"/>
</dbReference>
<feature type="coiled-coil region" evidence="4">
    <location>
        <begin position="63"/>
        <end position="170"/>
    </location>
</feature>
<dbReference type="GO" id="GO:0005634">
    <property type="term" value="C:nucleus"/>
    <property type="evidence" value="ECO:0007669"/>
    <property type="project" value="UniProtKB-SubCell"/>
</dbReference>
<dbReference type="PANTHER" id="PTHR15107">
    <property type="entry name" value="RETINOBLASTOMA BINDING PROTEIN 8"/>
    <property type="match status" value="1"/>
</dbReference>
<dbReference type="GO" id="GO:0003684">
    <property type="term" value="F:damaged DNA binding"/>
    <property type="evidence" value="ECO:0007669"/>
    <property type="project" value="TreeGrafter"/>
</dbReference>
<feature type="compositionally biased region" description="Basic and acidic residues" evidence="5">
    <location>
        <begin position="308"/>
        <end position="321"/>
    </location>
</feature>
<keyword evidence="2" id="KW-0227">DNA damage</keyword>
<feature type="region of interest" description="Disordered" evidence="5">
    <location>
        <begin position="304"/>
        <end position="323"/>
    </location>
</feature>
<gene>
    <name evidence="7" type="ORF">H6P81_008428</name>
</gene>
<organism evidence="7 8">
    <name type="scientific">Aristolochia fimbriata</name>
    <name type="common">White veined hardy Dutchman's pipe vine</name>
    <dbReference type="NCBI Taxonomy" id="158543"/>
    <lineage>
        <taxon>Eukaryota</taxon>
        <taxon>Viridiplantae</taxon>
        <taxon>Streptophyta</taxon>
        <taxon>Embryophyta</taxon>
        <taxon>Tracheophyta</taxon>
        <taxon>Spermatophyta</taxon>
        <taxon>Magnoliopsida</taxon>
        <taxon>Magnoliidae</taxon>
        <taxon>Piperales</taxon>
        <taxon>Aristolochiaceae</taxon>
        <taxon>Aristolochia</taxon>
    </lineage>
</organism>
<reference evidence="7 8" key="1">
    <citation type="submission" date="2021-07" db="EMBL/GenBank/DDBJ databases">
        <title>The Aristolochia fimbriata genome: insights into angiosperm evolution, floral development and chemical biosynthesis.</title>
        <authorList>
            <person name="Jiao Y."/>
        </authorList>
    </citation>
    <scope>NUCLEOTIDE SEQUENCE [LARGE SCALE GENOMIC DNA]</scope>
    <source>
        <strain evidence="7">IBCAS-2021</strain>
        <tissue evidence="7">Leaf</tissue>
    </source>
</reference>
<keyword evidence="3" id="KW-0539">Nucleus</keyword>
<dbReference type="EMBL" id="JAINDJ010000004">
    <property type="protein sequence ID" value="KAG9448463.1"/>
    <property type="molecule type" value="Genomic_DNA"/>
</dbReference>
<feature type="compositionally biased region" description="Polar residues" evidence="5">
    <location>
        <begin position="192"/>
        <end position="207"/>
    </location>
</feature>
<name>A0AAV7EHZ8_ARIFI</name>
<dbReference type="AlphaFoldDB" id="A0AAV7EHZ8"/>
<evidence type="ECO:0000259" key="6">
    <source>
        <dbReference type="Pfam" id="PF08573"/>
    </source>
</evidence>
<evidence type="ECO:0000256" key="1">
    <source>
        <dbReference type="ARBA" id="ARBA00004123"/>
    </source>
</evidence>
<keyword evidence="4" id="KW-0175">Coiled coil</keyword>
<keyword evidence="8" id="KW-1185">Reference proteome</keyword>
<feature type="region of interest" description="Disordered" evidence="5">
    <location>
        <begin position="1"/>
        <end position="20"/>
    </location>
</feature>
<dbReference type="Pfam" id="PF08573">
    <property type="entry name" value="SAE2"/>
    <property type="match status" value="1"/>
</dbReference>
<protein>
    <recommendedName>
        <fullName evidence="6">DNA endonuclease activator Ctp1 C-terminal domain-containing protein</fullName>
    </recommendedName>
</protein>
<feature type="region of interest" description="Disordered" evidence="5">
    <location>
        <begin position="190"/>
        <end position="210"/>
    </location>
</feature>
<evidence type="ECO:0000256" key="3">
    <source>
        <dbReference type="ARBA" id="ARBA00023242"/>
    </source>
</evidence>
<sequence length="467" mass="53583">MEADKGSPRHAGDGVDNDDTKNVAHQSTVLVATIQDIREKISEVEVIFCRELFPIFQSKSWNWNCLLLKVEELQIEKQKAQEQIRLLNSSLEQEKLKLTENLQLLNTYKIENELLLEMKTEVNDLQKELKLKTEELAMKENLREQLHKQVEFYEEENSKLKNEKRRLSRHYNYAISKFQVKNEADQPKLFETQENSPSQHCRSSSTENVERNINKSVKEEIQDLPIGNMSKCTEEEVVDIPVPGPMDCGNSDDETQEIKVEGGPYHDENFKPGGSASSSFLTKFTVKAKPDSLVAPKKTVLSWRSTRSRHDPGGADPHDDFLDTPLENVKRNCVKAKDNSLVVTPNEDPSCSSEDETCKRKSKHAKQEQVASILKAENRGFKFDQTVRKKAERENLIGVECKQCKKFYDAVLPDNGQRDVDKENDRYGNNSHGVRCEHHIGVSRHRYKYIPPSTPEGFWNIGFDSDM</sequence>
<evidence type="ECO:0000313" key="7">
    <source>
        <dbReference type="EMBL" id="KAG9448463.1"/>
    </source>
</evidence>
<dbReference type="PANTHER" id="PTHR15107:SF0">
    <property type="entry name" value="DNA ENDONUCLEASE ACTIVATOR CTP1 C-TERMINAL DOMAIN-CONTAINING PROTEIN"/>
    <property type="match status" value="1"/>
</dbReference>
<evidence type="ECO:0000256" key="5">
    <source>
        <dbReference type="SAM" id="MobiDB-lite"/>
    </source>
</evidence>
<evidence type="ECO:0000256" key="2">
    <source>
        <dbReference type="ARBA" id="ARBA00022763"/>
    </source>
</evidence>
<dbReference type="Proteomes" id="UP000825729">
    <property type="component" value="Unassembled WGS sequence"/>
</dbReference>
<dbReference type="InterPro" id="IPR013882">
    <property type="entry name" value="Ctp1_C"/>
</dbReference>
<feature type="domain" description="DNA endonuclease activator Ctp1 C-terminal" evidence="6">
    <location>
        <begin position="382"/>
        <end position="463"/>
    </location>
</feature>